<evidence type="ECO:0000256" key="2">
    <source>
        <dbReference type="ARBA" id="ARBA00012417"/>
    </source>
</evidence>
<proteinExistence type="inferred from homology"/>
<comment type="similarity">
    <text evidence="1">Belongs to the DNA polymerase type-B family.</text>
</comment>
<dbReference type="Gene3D" id="3.90.1600.10">
    <property type="entry name" value="Palm domain of DNA polymerase"/>
    <property type="match status" value="2"/>
</dbReference>
<dbReference type="PRINTS" id="PR00106">
    <property type="entry name" value="DNAPOLB"/>
</dbReference>
<reference evidence="10" key="1">
    <citation type="journal article" date="2018" name="Mol. Phylogenet. Evol.">
        <title>Genome-scale transfer of mitochondrial DNA from legume hosts to the holoparasite Lophophytum mirabile (Balanophoraceae).</title>
        <authorList>
            <person name="Sanchez-Puerta M.V."/>
            <person name="Edera A."/>
            <person name="Gandini C.L."/>
            <person name="Williams A.V."/>
            <person name="Howell K.A."/>
            <person name="Nevill P.G."/>
            <person name="Small I."/>
        </authorList>
    </citation>
    <scope>NUCLEOTIDE SEQUENCE</scope>
</reference>
<dbReference type="Pfam" id="PF03175">
    <property type="entry name" value="DNA_pol_B_2"/>
    <property type="match status" value="1"/>
</dbReference>
<organism evidence="10">
    <name type="scientific">Acacia ligulata</name>
    <dbReference type="NCBI Taxonomy" id="138025"/>
    <lineage>
        <taxon>Eukaryota</taxon>
        <taxon>Viridiplantae</taxon>
        <taxon>Streptophyta</taxon>
        <taxon>Embryophyta</taxon>
        <taxon>Tracheophyta</taxon>
        <taxon>Spermatophyta</taxon>
        <taxon>Magnoliopsida</taxon>
        <taxon>eudicotyledons</taxon>
        <taxon>Gunneridae</taxon>
        <taxon>Pentapetalae</taxon>
        <taxon>rosids</taxon>
        <taxon>fabids</taxon>
        <taxon>Fabales</taxon>
        <taxon>Fabaceae</taxon>
        <taxon>Caesalpinioideae</taxon>
        <taxon>mimosoid clade</taxon>
        <taxon>Acacieae</taxon>
        <taxon>Acacia</taxon>
    </lineage>
</organism>
<dbReference type="InterPro" id="IPR043502">
    <property type="entry name" value="DNA/RNA_pol_sf"/>
</dbReference>
<dbReference type="GeneID" id="39120445"/>
<evidence type="ECO:0000256" key="6">
    <source>
        <dbReference type="ARBA" id="ARBA00022932"/>
    </source>
</evidence>
<dbReference type="RefSeq" id="YP_009560008.1">
    <property type="nucleotide sequence ID" value="NC_040998.1"/>
</dbReference>
<dbReference type="PROSITE" id="PS00116">
    <property type="entry name" value="DNA_POLYMERASE_B"/>
    <property type="match status" value="1"/>
</dbReference>
<keyword evidence="3" id="KW-0808">Transferase</keyword>
<dbReference type="InterPro" id="IPR023211">
    <property type="entry name" value="DNA_pol_palm_dom_sf"/>
</dbReference>
<feature type="domain" description="DNA-directed DNA polymerase family B mitochondria/virus" evidence="9">
    <location>
        <begin position="1"/>
        <end position="308"/>
    </location>
</feature>
<protein>
    <recommendedName>
        <fullName evidence="2">DNA-directed DNA polymerase</fullName>
        <ecNumber evidence="2">2.7.7.7</ecNumber>
    </recommendedName>
</protein>
<dbReference type="PANTHER" id="PTHR33568:SF3">
    <property type="entry name" value="DNA-DIRECTED DNA POLYMERASE"/>
    <property type="match status" value="1"/>
</dbReference>
<dbReference type="InterPro" id="IPR006172">
    <property type="entry name" value="DNA-dir_DNA_pol_B"/>
</dbReference>
<evidence type="ECO:0000259" key="9">
    <source>
        <dbReference type="Pfam" id="PF03175"/>
    </source>
</evidence>
<comment type="catalytic activity">
    <reaction evidence="8">
        <text>DNA(n) + a 2'-deoxyribonucleoside 5'-triphosphate = DNA(n+1) + diphosphate</text>
        <dbReference type="Rhea" id="RHEA:22508"/>
        <dbReference type="Rhea" id="RHEA-COMP:17339"/>
        <dbReference type="Rhea" id="RHEA-COMP:17340"/>
        <dbReference type="ChEBI" id="CHEBI:33019"/>
        <dbReference type="ChEBI" id="CHEBI:61560"/>
        <dbReference type="ChEBI" id="CHEBI:173112"/>
        <dbReference type="EC" id="2.7.7.7"/>
    </reaction>
</comment>
<keyword evidence="7" id="KW-0238">DNA-binding</keyword>
<evidence type="ECO:0000313" key="10">
    <source>
        <dbReference type="EMBL" id="AZZ06845.1"/>
    </source>
</evidence>
<dbReference type="AlphaFoldDB" id="A0A3S5HWV8"/>
<geneLocation type="mitochondrion" evidence="10"/>
<dbReference type="EMBL" id="MH933866">
    <property type="protein sequence ID" value="AZZ06845.1"/>
    <property type="molecule type" value="Genomic_DNA"/>
</dbReference>
<keyword evidence="5" id="KW-0235">DNA replication</keyword>
<gene>
    <name evidence="10" type="primary">dpo</name>
</gene>
<sequence>MKQDIRLLAGVMIKAQSIYYSLYDVDIESILTVSSLALTIYRTKYYDADRFPIHIPSQNEDSFIRRGYYGGHTDAYKPYGENLYYYDVNSLYPYIMKTYPMPGGVPVWHGHLVDHDLSSLFGFIEAYVECPRNMNRPFLPYRDNNNTLVFPTGEFVGVYYSEELKYARDLGYKIIPIRGYLFEKKQSPFEDFITSLYGRRLDAKKSGDSAMVYVYKILMNSLYGRFGINPESMMTVICDKEKYDSMLVMPNFIDGLRLSDKYYIVSYISNKLHGADTDWNPPRLSAVQLSAAITACSRIHMYPFISRPDCYYTDTDSVILGSPIKEEFISSTELGKFKLEGQFSKGIFLAPKTYTLVGNDTIIKYKGAAKAAVTFEWFESQYKDLSLINYAEIYSHFRINWKKMQITKQTNLYRLATPDSPKRERLYDKDKKWIDTLPKEVKDYDGQDNTVYKLKLKEMEHLLKEK</sequence>
<evidence type="ECO:0000256" key="1">
    <source>
        <dbReference type="ARBA" id="ARBA00005755"/>
    </source>
</evidence>
<dbReference type="SUPFAM" id="SSF56672">
    <property type="entry name" value="DNA/RNA polymerases"/>
    <property type="match status" value="1"/>
</dbReference>
<name>A0A3S5HWV8_9FABA</name>
<evidence type="ECO:0000256" key="7">
    <source>
        <dbReference type="ARBA" id="ARBA00023125"/>
    </source>
</evidence>
<keyword evidence="10" id="KW-0496">Mitochondrion</keyword>
<dbReference type="InterPro" id="IPR004868">
    <property type="entry name" value="DNA-dir_DNA_pol_B_mt/vir"/>
</dbReference>
<keyword evidence="6" id="KW-0239">DNA-directed DNA polymerase</keyword>
<dbReference type="Gene3D" id="1.10.287.690">
    <property type="entry name" value="Helix hairpin bin"/>
    <property type="match status" value="1"/>
</dbReference>
<keyword evidence="4" id="KW-0548">Nucleotidyltransferase</keyword>
<accession>A0A3S5HWV8</accession>
<evidence type="ECO:0000256" key="8">
    <source>
        <dbReference type="ARBA" id="ARBA00049244"/>
    </source>
</evidence>
<dbReference type="GO" id="GO:0003677">
    <property type="term" value="F:DNA binding"/>
    <property type="evidence" value="ECO:0007669"/>
    <property type="project" value="UniProtKB-KW"/>
</dbReference>
<dbReference type="InterPro" id="IPR017964">
    <property type="entry name" value="DNA-dir_DNA_pol_B_CS"/>
</dbReference>
<dbReference type="GO" id="GO:0003887">
    <property type="term" value="F:DNA-directed DNA polymerase activity"/>
    <property type="evidence" value="ECO:0007669"/>
    <property type="project" value="UniProtKB-KW"/>
</dbReference>
<dbReference type="GO" id="GO:0006260">
    <property type="term" value="P:DNA replication"/>
    <property type="evidence" value="ECO:0007669"/>
    <property type="project" value="UniProtKB-KW"/>
</dbReference>
<dbReference type="GO" id="GO:0000166">
    <property type="term" value="F:nucleotide binding"/>
    <property type="evidence" value="ECO:0007669"/>
    <property type="project" value="InterPro"/>
</dbReference>
<dbReference type="EC" id="2.7.7.7" evidence="2"/>
<evidence type="ECO:0000256" key="3">
    <source>
        <dbReference type="ARBA" id="ARBA00022679"/>
    </source>
</evidence>
<evidence type="ECO:0000256" key="4">
    <source>
        <dbReference type="ARBA" id="ARBA00022695"/>
    </source>
</evidence>
<dbReference type="PANTHER" id="PTHR33568">
    <property type="entry name" value="DNA POLYMERASE"/>
    <property type="match status" value="1"/>
</dbReference>
<evidence type="ECO:0000256" key="5">
    <source>
        <dbReference type="ARBA" id="ARBA00022705"/>
    </source>
</evidence>